<dbReference type="HAMAP" id="MF_01006">
    <property type="entry name" value="Undec_diphosphatase"/>
    <property type="match status" value="1"/>
</dbReference>
<feature type="transmembrane region" description="Helical" evidence="12">
    <location>
        <begin position="138"/>
        <end position="157"/>
    </location>
</feature>
<keyword evidence="9 12" id="KW-0472">Membrane</keyword>
<comment type="similarity">
    <text evidence="2 12">Belongs to the UppP family.</text>
</comment>
<evidence type="ECO:0000256" key="8">
    <source>
        <dbReference type="ARBA" id="ARBA00022989"/>
    </source>
</evidence>
<dbReference type="PANTHER" id="PTHR30622:SF2">
    <property type="entry name" value="UNDECAPRENYL-DIPHOSPHATASE"/>
    <property type="match status" value="1"/>
</dbReference>
<dbReference type="Pfam" id="PF02673">
    <property type="entry name" value="BacA"/>
    <property type="match status" value="1"/>
</dbReference>
<evidence type="ECO:0000256" key="12">
    <source>
        <dbReference type="HAMAP-Rule" id="MF_01006"/>
    </source>
</evidence>
<dbReference type="Proteomes" id="UP000245908">
    <property type="component" value="Unassembled WGS sequence"/>
</dbReference>
<dbReference type="AlphaFoldDB" id="A0A2T9WTS5"/>
<feature type="transmembrane region" description="Helical" evidence="12">
    <location>
        <begin position="244"/>
        <end position="265"/>
    </location>
</feature>
<feature type="transmembrane region" description="Helical" evidence="12">
    <location>
        <begin position="40"/>
        <end position="61"/>
    </location>
</feature>
<evidence type="ECO:0000256" key="9">
    <source>
        <dbReference type="ARBA" id="ARBA00023136"/>
    </source>
</evidence>
<evidence type="ECO:0000256" key="5">
    <source>
        <dbReference type="ARBA" id="ARBA00022475"/>
    </source>
</evidence>
<dbReference type="GO" id="GO:0050380">
    <property type="term" value="F:undecaprenyl-diphosphatase activity"/>
    <property type="evidence" value="ECO:0007669"/>
    <property type="project" value="UniProtKB-UniRule"/>
</dbReference>
<feature type="transmembrane region" description="Helical" evidence="12">
    <location>
        <begin position="212"/>
        <end position="232"/>
    </location>
</feature>
<evidence type="ECO:0000313" key="14">
    <source>
        <dbReference type="Proteomes" id="UP000245908"/>
    </source>
</evidence>
<comment type="subcellular location">
    <subcellularLocation>
        <location evidence="1 12">Cell membrane</location>
        <topology evidence="1 12">Multi-pass membrane protein</topology>
    </subcellularLocation>
</comment>
<keyword evidence="7 12" id="KW-0378">Hydrolase</keyword>
<evidence type="ECO:0000256" key="10">
    <source>
        <dbReference type="ARBA" id="ARBA00032707"/>
    </source>
</evidence>
<comment type="catalytic activity">
    <reaction evidence="11 12">
        <text>di-trans,octa-cis-undecaprenyl diphosphate + H2O = di-trans,octa-cis-undecaprenyl phosphate + phosphate + H(+)</text>
        <dbReference type="Rhea" id="RHEA:28094"/>
        <dbReference type="ChEBI" id="CHEBI:15377"/>
        <dbReference type="ChEBI" id="CHEBI:15378"/>
        <dbReference type="ChEBI" id="CHEBI:43474"/>
        <dbReference type="ChEBI" id="CHEBI:58405"/>
        <dbReference type="ChEBI" id="CHEBI:60392"/>
        <dbReference type="EC" id="3.6.1.27"/>
    </reaction>
</comment>
<keyword evidence="6 12" id="KW-0812">Transmembrane</keyword>
<proteinExistence type="inferred from homology"/>
<keyword evidence="8 12" id="KW-1133">Transmembrane helix</keyword>
<dbReference type="EC" id="3.6.1.27" evidence="3 12"/>
<feature type="transmembrane region" description="Helical" evidence="12">
    <location>
        <begin position="73"/>
        <end position="94"/>
    </location>
</feature>
<evidence type="ECO:0000256" key="3">
    <source>
        <dbReference type="ARBA" id="ARBA00012374"/>
    </source>
</evidence>
<evidence type="ECO:0000256" key="2">
    <source>
        <dbReference type="ARBA" id="ARBA00010621"/>
    </source>
</evidence>
<feature type="transmembrane region" description="Helical" evidence="12">
    <location>
        <begin position="106"/>
        <end position="126"/>
    </location>
</feature>
<dbReference type="InterPro" id="IPR003824">
    <property type="entry name" value="UppP"/>
</dbReference>
<evidence type="ECO:0000313" key="13">
    <source>
        <dbReference type="EMBL" id="PVU71216.1"/>
    </source>
</evidence>
<organism evidence="13 14">
    <name type="scientific">Nanobsidianus stetteri</name>
    <dbReference type="NCBI Taxonomy" id="1294122"/>
    <lineage>
        <taxon>Archaea</taxon>
        <taxon>Nanobdellota</taxon>
        <taxon>Candidatus Nanoarchaeia</taxon>
        <taxon>Nanoarchaeales</taxon>
        <taxon>Nanopusillaceae</taxon>
        <taxon>Candidatus Nanobsidianus</taxon>
    </lineage>
</organism>
<evidence type="ECO:0000256" key="1">
    <source>
        <dbReference type="ARBA" id="ARBA00004651"/>
    </source>
</evidence>
<evidence type="ECO:0000256" key="11">
    <source>
        <dbReference type="ARBA" id="ARBA00047594"/>
    </source>
</evidence>
<dbReference type="GO" id="GO:0005886">
    <property type="term" value="C:plasma membrane"/>
    <property type="evidence" value="ECO:0007669"/>
    <property type="project" value="UniProtKB-SubCell"/>
</dbReference>
<dbReference type="EMBL" id="QEFH01000010">
    <property type="protein sequence ID" value="PVU71216.1"/>
    <property type="molecule type" value="Genomic_DNA"/>
</dbReference>
<keyword evidence="5 12" id="KW-1003">Cell membrane</keyword>
<feature type="transmembrane region" description="Helical" evidence="12">
    <location>
        <begin position="177"/>
        <end position="200"/>
    </location>
</feature>
<gene>
    <name evidence="12" type="primary">uppP</name>
    <name evidence="13" type="ORF">DDW05_01690</name>
</gene>
<comment type="caution">
    <text evidence="13">The sequence shown here is derived from an EMBL/GenBank/DDBJ whole genome shotgun (WGS) entry which is preliminary data.</text>
</comment>
<dbReference type="PANTHER" id="PTHR30622">
    <property type="entry name" value="UNDECAPRENYL-DIPHOSPHATASE"/>
    <property type="match status" value="1"/>
</dbReference>
<evidence type="ECO:0000256" key="6">
    <source>
        <dbReference type="ARBA" id="ARBA00022692"/>
    </source>
</evidence>
<evidence type="ECO:0000256" key="7">
    <source>
        <dbReference type="ARBA" id="ARBA00022801"/>
    </source>
</evidence>
<accession>A0A2T9WTS5</accession>
<sequence length="266" mass="29594">MDLYPIILGIIQGISEWLPISSKTQILIASNYLLNINPSIGYTFGLFMEIGTVLSALLYFRRDIYQILKDKKMLYYIIIAIIFTGLVGAPLYIISDKLLENAYNTSIPMIILGLILILDGIYIYYTRNKIKIKDKKDLNLRDIIIIGIAQGLAALPGVSRSGITVSTMLLMEYDPKFAFSLSYILYIPAALGAFFLTILASKSNIIYVASTIGYYGILTAIIVSFIVGYLTIGILMKLAKSKKIYYIDYILGSIAIIISLIGLIYG</sequence>
<evidence type="ECO:0000256" key="4">
    <source>
        <dbReference type="ARBA" id="ARBA00021581"/>
    </source>
</evidence>
<reference evidence="13 14" key="1">
    <citation type="journal article" date="2015" name="Appl. Environ. Microbiol.">
        <title>Nanoarchaeota, Their Sulfolobales Host, and Nanoarchaeota Virus Distribution across Yellowstone National Park Hot Springs.</title>
        <authorList>
            <person name="Munson-McGee J.H."/>
            <person name="Field E.K."/>
            <person name="Bateson M."/>
            <person name="Rooney C."/>
            <person name="Stepanauskas R."/>
            <person name="Young M.J."/>
        </authorList>
    </citation>
    <scope>NUCLEOTIDE SEQUENCE [LARGE SCALE GENOMIC DNA]</scope>
    <source>
        <strain evidence="13">SCGC AB-777_O03</strain>
    </source>
</reference>
<protein>
    <recommendedName>
        <fullName evidence="4 12">Undecaprenyl-diphosphatase</fullName>
        <ecNumber evidence="3 12">3.6.1.27</ecNumber>
    </recommendedName>
    <alternativeName>
        <fullName evidence="10 12">Undecaprenyl pyrophosphate phosphatase</fullName>
    </alternativeName>
</protein>
<name>A0A2T9WTS5_NANST</name>
<comment type="function">
    <text evidence="12">Catalyzes the dephosphorylation of undecaprenyl diphosphate (UPP).</text>
</comment>